<dbReference type="Proteomes" id="UP001178461">
    <property type="component" value="Chromosome 16"/>
</dbReference>
<organism evidence="4 5">
    <name type="scientific">Podarcis lilfordi</name>
    <name type="common">Lilford's wall lizard</name>
    <dbReference type="NCBI Taxonomy" id="74358"/>
    <lineage>
        <taxon>Eukaryota</taxon>
        <taxon>Metazoa</taxon>
        <taxon>Chordata</taxon>
        <taxon>Craniata</taxon>
        <taxon>Vertebrata</taxon>
        <taxon>Euteleostomi</taxon>
        <taxon>Lepidosauria</taxon>
        <taxon>Squamata</taxon>
        <taxon>Bifurcata</taxon>
        <taxon>Unidentata</taxon>
        <taxon>Episquamata</taxon>
        <taxon>Laterata</taxon>
        <taxon>Lacertibaenia</taxon>
        <taxon>Lacertidae</taxon>
        <taxon>Podarcis</taxon>
    </lineage>
</organism>
<sequence>MAGPGAASAAFWEHLRRLCLDQFPCGIGSWNKSRFPPRKATVSPRWALPKARASPRDGFLPPEEESVESLTDYLRSLGSPWALPADCSPEDQQLRELAVQAPRDIQDSLIFSYFKSLRIVNKNVTEIDADLLKFPNLEELILSANHISKINSSNLPPTLKVLELCGNEVDGLKDLCAHPPPELQHLGLGHNCQLGSSEEQYLTDTYWPKLVSLDLSYNNFTNLLSLLLKLLTMKKLRVLVLQGNPLALLPGYRGFVIDSLPKLCTLDDVIITPDERHDFLELSSNPELLKCYTKMVVVVGKVRGVPNPLGPEEPETGPEAPIITYNYYVTYEFAKDEKIEEKETDKCVLAEPVSTTLNVVNAQGGVEGGGSNEPTPVDSSIKSPTEPGNVYSTPRKPWAEVIDCDHTKEHVTRDMVALKAYLLAGTTVTVVEEKVVSWPVVLTPNESPTKKGKDKGKAEKGKGKGKGKEKEKEKEKKAEKGKKDKGKEEKGKAKDAGKGGKKKKSPSPELRSDPPIVKVLGSGHVNLESLLAGEPLVETVCDFGILITESTSKPPSPKEKDSKKGAKKDKKAKAAATETAATKKATTPVKGKGKKKDSPDGADILQSQPVPLTVEFQMQHVKWNSASQILLHYNMSE</sequence>
<feature type="region of interest" description="Disordered" evidence="3">
    <location>
        <begin position="361"/>
        <end position="394"/>
    </location>
</feature>
<dbReference type="PANTHER" id="PTHR15454">
    <property type="entry name" value="NISCHARIN RELATED"/>
    <property type="match status" value="1"/>
</dbReference>
<reference evidence="4" key="1">
    <citation type="submission" date="2022-12" db="EMBL/GenBank/DDBJ databases">
        <authorList>
            <person name="Alioto T."/>
            <person name="Alioto T."/>
            <person name="Gomez Garrido J."/>
        </authorList>
    </citation>
    <scope>NUCLEOTIDE SEQUENCE</scope>
</reference>
<dbReference type="InterPro" id="IPR001611">
    <property type="entry name" value="Leu-rich_rpt"/>
</dbReference>
<feature type="compositionally biased region" description="Basic and acidic residues" evidence="3">
    <location>
        <begin position="448"/>
        <end position="498"/>
    </location>
</feature>
<dbReference type="PANTHER" id="PTHR15454:SF19">
    <property type="entry name" value="LEUCINE-RICH REPEAT-CONTAINING PROTEIN 51"/>
    <property type="match status" value="1"/>
</dbReference>
<feature type="region of interest" description="Disordered" evidence="3">
    <location>
        <begin position="547"/>
        <end position="606"/>
    </location>
</feature>
<evidence type="ECO:0000256" key="1">
    <source>
        <dbReference type="ARBA" id="ARBA00022614"/>
    </source>
</evidence>
<evidence type="ECO:0000313" key="5">
    <source>
        <dbReference type="Proteomes" id="UP001178461"/>
    </source>
</evidence>
<feature type="region of interest" description="Disordered" evidence="3">
    <location>
        <begin position="443"/>
        <end position="516"/>
    </location>
</feature>
<dbReference type="SUPFAM" id="SSF52075">
    <property type="entry name" value="Outer arm dynein light chain 1"/>
    <property type="match status" value="1"/>
</dbReference>
<dbReference type="Gene3D" id="3.80.10.10">
    <property type="entry name" value="Ribonuclease Inhibitor"/>
    <property type="match status" value="1"/>
</dbReference>
<keyword evidence="2" id="KW-0677">Repeat</keyword>
<feature type="compositionally biased region" description="Polar residues" evidence="3">
    <location>
        <begin position="372"/>
        <end position="383"/>
    </location>
</feature>
<dbReference type="AlphaFoldDB" id="A0AA35LJ00"/>
<dbReference type="GO" id="GO:0005737">
    <property type="term" value="C:cytoplasm"/>
    <property type="evidence" value="ECO:0007669"/>
    <property type="project" value="TreeGrafter"/>
</dbReference>
<proteinExistence type="predicted"/>
<keyword evidence="1" id="KW-0433">Leucine-rich repeat</keyword>
<evidence type="ECO:0000256" key="2">
    <source>
        <dbReference type="ARBA" id="ARBA00022737"/>
    </source>
</evidence>
<evidence type="ECO:0000256" key="3">
    <source>
        <dbReference type="SAM" id="MobiDB-lite"/>
    </source>
</evidence>
<dbReference type="PROSITE" id="PS51450">
    <property type="entry name" value="LRR"/>
    <property type="match status" value="2"/>
</dbReference>
<keyword evidence="5" id="KW-1185">Reference proteome</keyword>
<name>A0AA35LJ00_9SAUR</name>
<protein>
    <submittedName>
        <fullName evidence="4">Leucine-rich repeat-containing protein 43</fullName>
    </submittedName>
</protein>
<dbReference type="EMBL" id="OX395143">
    <property type="protein sequence ID" value="CAI5797132.1"/>
    <property type="molecule type" value="Genomic_DNA"/>
</dbReference>
<dbReference type="InterPro" id="IPR032675">
    <property type="entry name" value="LRR_dom_sf"/>
</dbReference>
<accession>A0AA35LJ00</accession>
<feature type="compositionally biased region" description="Low complexity" evidence="3">
    <location>
        <begin position="574"/>
        <end position="590"/>
    </location>
</feature>
<evidence type="ECO:0000313" key="4">
    <source>
        <dbReference type="EMBL" id="CAI5797132.1"/>
    </source>
</evidence>
<gene>
    <name evidence="4" type="ORF">PODLI_1B018461</name>
</gene>